<dbReference type="PANTHER" id="PTHR16301">
    <property type="entry name" value="IMPACT-RELATED"/>
    <property type="match status" value="1"/>
</dbReference>
<organism evidence="4 7">
    <name type="scientific">Pediococcus parvulus</name>
    <dbReference type="NCBI Taxonomy" id="54062"/>
    <lineage>
        <taxon>Bacteria</taxon>
        <taxon>Bacillati</taxon>
        <taxon>Bacillota</taxon>
        <taxon>Bacilli</taxon>
        <taxon>Lactobacillales</taxon>
        <taxon>Lactobacillaceae</taxon>
        <taxon>Pediococcus</taxon>
    </lineage>
</organism>
<evidence type="ECO:0000313" key="5">
    <source>
        <dbReference type="EMBL" id="OAD63828.1"/>
    </source>
</evidence>
<name>A0A176TIR0_9LACO</name>
<dbReference type="Proteomes" id="UP001275867">
    <property type="component" value="Unassembled WGS sequence"/>
</dbReference>
<dbReference type="SUPFAM" id="SSF54980">
    <property type="entry name" value="EF-G C-terminal domain-like"/>
    <property type="match status" value="1"/>
</dbReference>
<dbReference type="Gene3D" id="3.30.70.240">
    <property type="match status" value="1"/>
</dbReference>
<dbReference type="InterPro" id="IPR015796">
    <property type="entry name" value="Impact_YigZ-like"/>
</dbReference>
<gene>
    <name evidence="5" type="ORF">A7K95_07830</name>
    <name evidence="4" type="ORF">GA842_05340</name>
</gene>
<dbReference type="Gene3D" id="3.30.230.30">
    <property type="entry name" value="Impact, N-terminal domain"/>
    <property type="match status" value="1"/>
</dbReference>
<dbReference type="Pfam" id="PF01205">
    <property type="entry name" value="Impact_N"/>
    <property type="match status" value="1"/>
</dbReference>
<dbReference type="InterPro" id="IPR036956">
    <property type="entry name" value="Impact_N_sf"/>
</dbReference>
<evidence type="ECO:0000313" key="7">
    <source>
        <dbReference type="Proteomes" id="UP001275867"/>
    </source>
</evidence>
<dbReference type="OrthoDB" id="9813771at2"/>
<sequence>MTSNFITISKNGSHELEIKKSRFIATGFRIQTEPDVNQFLTQIKTTHHKANHHCFAYMLGNDNHIQRASDDGEPSGTAGVPILEVLQKNEVHNVLVVVTRYFGGIKLGAGGLIRAYSNSTSQLLDEIGLVERIEQTDLLLTIDYSQFDPLTHWLSVHKLMIQDTQYTEKVQVTVPVATPQVENFEKKLTDFFNGRISFQSQANQFNEIPLDNKH</sequence>
<protein>
    <submittedName>
        <fullName evidence="4">YigZ family protein</fullName>
    </submittedName>
</protein>
<proteinExistence type="inferred from homology"/>
<dbReference type="InterPro" id="IPR023582">
    <property type="entry name" value="Impact"/>
</dbReference>
<dbReference type="InterPro" id="IPR001498">
    <property type="entry name" value="Impact_N"/>
</dbReference>
<dbReference type="GO" id="GO:0006446">
    <property type="term" value="P:regulation of translational initiation"/>
    <property type="evidence" value="ECO:0007669"/>
    <property type="project" value="TreeGrafter"/>
</dbReference>
<accession>A0A176TIR0</accession>
<evidence type="ECO:0000259" key="3">
    <source>
        <dbReference type="Pfam" id="PF09186"/>
    </source>
</evidence>
<dbReference type="PROSITE" id="PS00910">
    <property type="entry name" value="UPF0029"/>
    <property type="match status" value="1"/>
</dbReference>
<dbReference type="InterPro" id="IPR015269">
    <property type="entry name" value="UPF0029_Impact_C"/>
</dbReference>
<feature type="domain" description="UPF0029" evidence="3">
    <location>
        <begin position="140"/>
        <end position="195"/>
    </location>
</feature>
<dbReference type="PANTHER" id="PTHR16301:SF20">
    <property type="entry name" value="IMPACT FAMILY MEMBER YIGZ"/>
    <property type="match status" value="1"/>
</dbReference>
<dbReference type="InterPro" id="IPR020569">
    <property type="entry name" value="UPF0029_Impact_CS"/>
</dbReference>
<dbReference type="GO" id="GO:0005737">
    <property type="term" value="C:cytoplasm"/>
    <property type="evidence" value="ECO:0007669"/>
    <property type="project" value="TreeGrafter"/>
</dbReference>
<dbReference type="Proteomes" id="UP000077280">
    <property type="component" value="Unassembled WGS sequence"/>
</dbReference>
<dbReference type="EMBL" id="WERX01000014">
    <property type="protein sequence ID" value="MDV7694319.1"/>
    <property type="molecule type" value="Genomic_DNA"/>
</dbReference>
<evidence type="ECO:0000256" key="1">
    <source>
        <dbReference type="ARBA" id="ARBA00007665"/>
    </source>
</evidence>
<dbReference type="SUPFAM" id="SSF54211">
    <property type="entry name" value="Ribosomal protein S5 domain 2-like"/>
    <property type="match status" value="1"/>
</dbReference>
<dbReference type="GeneID" id="93382597"/>
<dbReference type="InterPro" id="IPR035647">
    <property type="entry name" value="EFG_III/V"/>
</dbReference>
<dbReference type="Pfam" id="PF09186">
    <property type="entry name" value="DUF1949"/>
    <property type="match status" value="1"/>
</dbReference>
<dbReference type="AlphaFoldDB" id="A0A176TIR0"/>
<feature type="domain" description="Impact N-terminal" evidence="2">
    <location>
        <begin position="19"/>
        <end position="124"/>
    </location>
</feature>
<comment type="similarity">
    <text evidence="1">Belongs to the IMPACT family.</text>
</comment>
<evidence type="ECO:0000313" key="4">
    <source>
        <dbReference type="EMBL" id="MDV7694319.1"/>
    </source>
</evidence>
<comment type="caution">
    <text evidence="4">The sequence shown here is derived from an EMBL/GenBank/DDBJ whole genome shotgun (WGS) entry which is preliminary data.</text>
</comment>
<reference evidence="5 6" key="1">
    <citation type="submission" date="2016-05" db="EMBL/GenBank/DDBJ databases">
        <title>Draft genome sequence of Pediococcus parvulus 2.6, a probiotic beta-glucan producer strain.</title>
        <authorList>
            <person name="Mohedano M.L."/>
            <person name="Perez-Ramos A."/>
            <person name="Duenas M.T."/>
            <person name="Lamontanara A."/>
            <person name="Orru L."/>
            <person name="Spano G."/>
            <person name="Capozzi V."/>
            <person name="Lopez P."/>
        </authorList>
    </citation>
    <scope>NUCLEOTIDE SEQUENCE [LARGE SCALE GENOMIC DNA]</scope>
    <source>
        <strain evidence="5 6">2.6</strain>
    </source>
</reference>
<dbReference type="InterPro" id="IPR020568">
    <property type="entry name" value="Ribosomal_Su5_D2-typ_SF"/>
</dbReference>
<dbReference type="RefSeq" id="WP_057784329.1">
    <property type="nucleotide sequence ID" value="NZ_BJWE01000004.1"/>
</dbReference>
<evidence type="ECO:0000313" key="6">
    <source>
        <dbReference type="Proteomes" id="UP000077280"/>
    </source>
</evidence>
<keyword evidence="6" id="KW-1185">Reference proteome</keyword>
<reference evidence="4" key="2">
    <citation type="submission" date="2019-10" db="EMBL/GenBank/DDBJ databases">
        <title>Malate fermentation in French cider.</title>
        <authorList>
            <person name="Cousin F.J."/>
            <person name="Medina Fernandez S."/>
            <person name="Misery B."/>
            <person name="Laplace J.-M."/>
            <person name="Cretenet M."/>
        </authorList>
    </citation>
    <scope>NUCLEOTIDE SEQUENCE</scope>
    <source>
        <strain evidence="4">UCMA15901</strain>
    </source>
</reference>
<dbReference type="EMBL" id="LXND01000054">
    <property type="protein sequence ID" value="OAD63828.1"/>
    <property type="molecule type" value="Genomic_DNA"/>
</dbReference>
<evidence type="ECO:0000259" key="2">
    <source>
        <dbReference type="Pfam" id="PF01205"/>
    </source>
</evidence>
<dbReference type="NCBIfam" id="TIGR00257">
    <property type="entry name" value="IMPACT_YIGZ"/>
    <property type="match status" value="1"/>
</dbReference>